<evidence type="ECO:0000313" key="1">
    <source>
        <dbReference type="EMBL" id="JAH27783.1"/>
    </source>
</evidence>
<protein>
    <submittedName>
        <fullName evidence="1">Uncharacterized protein</fullName>
    </submittedName>
</protein>
<proteinExistence type="predicted"/>
<dbReference type="EMBL" id="GBXM01080794">
    <property type="protein sequence ID" value="JAH27783.1"/>
    <property type="molecule type" value="Transcribed_RNA"/>
</dbReference>
<reference evidence="1" key="1">
    <citation type="submission" date="2014-11" db="EMBL/GenBank/DDBJ databases">
        <authorList>
            <person name="Amaro Gonzalez C."/>
        </authorList>
    </citation>
    <scope>NUCLEOTIDE SEQUENCE</scope>
</reference>
<reference evidence="1" key="2">
    <citation type="journal article" date="2015" name="Fish Shellfish Immunol.">
        <title>Early steps in the European eel (Anguilla anguilla)-Vibrio vulnificus interaction in the gills: Role of the RtxA13 toxin.</title>
        <authorList>
            <person name="Callol A."/>
            <person name="Pajuelo D."/>
            <person name="Ebbesson L."/>
            <person name="Teles M."/>
            <person name="MacKenzie S."/>
            <person name="Amaro C."/>
        </authorList>
    </citation>
    <scope>NUCLEOTIDE SEQUENCE</scope>
</reference>
<accession>A0A0E9RHH5</accession>
<name>A0A0E9RHH5_ANGAN</name>
<sequence>MSKCFRSCFIFFKKVEYEWCSNFSLKLSFDQFN</sequence>
<dbReference type="AlphaFoldDB" id="A0A0E9RHH5"/>
<organism evidence="1">
    <name type="scientific">Anguilla anguilla</name>
    <name type="common">European freshwater eel</name>
    <name type="synonym">Muraena anguilla</name>
    <dbReference type="NCBI Taxonomy" id="7936"/>
    <lineage>
        <taxon>Eukaryota</taxon>
        <taxon>Metazoa</taxon>
        <taxon>Chordata</taxon>
        <taxon>Craniata</taxon>
        <taxon>Vertebrata</taxon>
        <taxon>Euteleostomi</taxon>
        <taxon>Actinopterygii</taxon>
        <taxon>Neopterygii</taxon>
        <taxon>Teleostei</taxon>
        <taxon>Anguilliformes</taxon>
        <taxon>Anguillidae</taxon>
        <taxon>Anguilla</taxon>
    </lineage>
</organism>